<reference evidence="2 3" key="1">
    <citation type="submission" date="2018-10" db="EMBL/GenBank/DDBJ databases">
        <title>Genomic Encyclopedia of Archaeal and Bacterial Type Strains, Phase II (KMG-II): from individual species to whole genera.</title>
        <authorList>
            <person name="Goeker M."/>
        </authorList>
    </citation>
    <scope>NUCLEOTIDE SEQUENCE [LARGE SCALE GENOMIC DNA]</scope>
    <source>
        <strain evidence="2 3">DSM 14219</strain>
    </source>
</reference>
<name>A0A495SQ15_9FLAO</name>
<evidence type="ECO:0000256" key="1">
    <source>
        <dbReference type="SAM" id="SignalP"/>
    </source>
</evidence>
<dbReference type="InterPro" id="IPR022298">
    <property type="entry name" value="Conjug_transposon_TraN"/>
</dbReference>
<dbReference type="RefSeq" id="WP_121460669.1">
    <property type="nucleotide sequence ID" value="NZ_RBXB01000001.1"/>
</dbReference>
<accession>A0A495SQ15</accession>
<keyword evidence="3" id="KW-1185">Reference proteome</keyword>
<evidence type="ECO:0000313" key="2">
    <source>
        <dbReference type="EMBL" id="RKT01785.1"/>
    </source>
</evidence>
<dbReference type="Pfam" id="PF13595">
    <property type="entry name" value="DUF4138"/>
    <property type="match status" value="1"/>
</dbReference>
<gene>
    <name evidence="2" type="ORF">BCF58_1010</name>
</gene>
<keyword evidence="1" id="KW-0732">Signal</keyword>
<feature type="chain" id="PRO_5019758072" evidence="1">
    <location>
        <begin position="23"/>
        <end position="295"/>
    </location>
</feature>
<organism evidence="2 3">
    <name type="scientific">Chryseobacterium defluvii</name>
    <dbReference type="NCBI Taxonomy" id="160396"/>
    <lineage>
        <taxon>Bacteria</taxon>
        <taxon>Pseudomonadati</taxon>
        <taxon>Bacteroidota</taxon>
        <taxon>Flavobacteriia</taxon>
        <taxon>Flavobacteriales</taxon>
        <taxon>Weeksellaceae</taxon>
        <taxon>Chryseobacterium group</taxon>
        <taxon>Chryseobacterium</taxon>
    </lineage>
</organism>
<dbReference type="OrthoDB" id="1038500at2"/>
<proteinExistence type="predicted"/>
<evidence type="ECO:0000313" key="3">
    <source>
        <dbReference type="Proteomes" id="UP000272428"/>
    </source>
</evidence>
<dbReference type="EMBL" id="RBXB01000001">
    <property type="protein sequence ID" value="RKT01785.1"/>
    <property type="molecule type" value="Genomic_DNA"/>
</dbReference>
<dbReference type="AlphaFoldDB" id="A0A495SQ15"/>
<feature type="signal peptide" evidence="1">
    <location>
        <begin position="1"/>
        <end position="22"/>
    </location>
</feature>
<protein>
    <submittedName>
        <fullName evidence="2">Conjugative transposon TraN protein</fullName>
    </submittedName>
</protein>
<sequence length="295" mass="33891">MNRIKLYLNLVVFLLLAVHASAQDSLTVKYEKATDPYILEVTYNKTSHLIFPSAITYVDLGSEYLSAGKADDANNVLRVKASVEGFEGETNFSVITADGSFYSFTVYYSPYPSKLSHDLSDLQLENRRHFGGIFLEDLGSYSPFVSDYVLSAIYERNKRYIRHIASKSYGIQFSLKGLYSHEHMLYFHTELRNESNIPYSIDFINFKIVDRKVAKRTVSQEKPLKILRSYQILSDVRKHSTATNVFLLDNFTLTNDKMLVIEVYEKNGGRHQIVEVNNNDLIRAVPVDQLHLKMK</sequence>
<dbReference type="NCBIfam" id="TIGR03780">
    <property type="entry name" value="Bac_Flav_CT_N"/>
    <property type="match status" value="1"/>
</dbReference>
<comment type="caution">
    <text evidence="2">The sequence shown here is derived from an EMBL/GenBank/DDBJ whole genome shotgun (WGS) entry which is preliminary data.</text>
</comment>
<dbReference type="Proteomes" id="UP000272428">
    <property type="component" value="Unassembled WGS sequence"/>
</dbReference>